<feature type="domain" description="DUF6460" evidence="2">
    <location>
        <begin position="65"/>
        <end position="93"/>
    </location>
</feature>
<dbReference type="KEGG" id="hfl:PUV54_04810"/>
<keyword evidence="4" id="KW-1185">Reference proteome</keyword>
<name>A0AAE9ZCU1_9PROT</name>
<evidence type="ECO:0000313" key="3">
    <source>
        <dbReference type="EMBL" id="WDI32514.1"/>
    </source>
</evidence>
<keyword evidence="1" id="KW-0812">Transmembrane</keyword>
<sequence length="94" mass="10014">MSGNDLKSKFTGGNAGKTILQLMIASIVVGAFFSLIGIGPREFWRGVLRNVQNIASSLGENVGEIILTLGTYLLIGAAIVVPIWLVARLLSSRK</sequence>
<feature type="transmembrane region" description="Helical" evidence="1">
    <location>
        <begin position="65"/>
        <end position="87"/>
    </location>
</feature>
<evidence type="ECO:0000313" key="4">
    <source>
        <dbReference type="Proteomes" id="UP001214043"/>
    </source>
</evidence>
<gene>
    <name evidence="3" type="ORF">PUV54_04810</name>
</gene>
<dbReference type="Proteomes" id="UP001214043">
    <property type="component" value="Chromosome"/>
</dbReference>
<dbReference type="EMBL" id="CP118166">
    <property type="protein sequence ID" value="WDI32514.1"/>
    <property type="molecule type" value="Genomic_DNA"/>
</dbReference>
<keyword evidence="1" id="KW-0472">Membrane</keyword>
<dbReference type="RefSeq" id="WP_274494441.1">
    <property type="nucleotide sequence ID" value="NZ_CP118166.1"/>
</dbReference>
<feature type="transmembrane region" description="Helical" evidence="1">
    <location>
        <begin position="20"/>
        <end position="39"/>
    </location>
</feature>
<dbReference type="AlphaFoldDB" id="A0AAE9ZCU1"/>
<proteinExistence type="predicted"/>
<organism evidence="3 4">
    <name type="scientific">Hyphococcus flavus</name>
    <dbReference type="NCBI Taxonomy" id="1866326"/>
    <lineage>
        <taxon>Bacteria</taxon>
        <taxon>Pseudomonadati</taxon>
        <taxon>Pseudomonadota</taxon>
        <taxon>Alphaproteobacteria</taxon>
        <taxon>Parvularculales</taxon>
        <taxon>Parvularculaceae</taxon>
        <taxon>Hyphococcus</taxon>
    </lineage>
</organism>
<evidence type="ECO:0000256" key="1">
    <source>
        <dbReference type="SAM" id="Phobius"/>
    </source>
</evidence>
<accession>A0AAE9ZCU1</accession>
<keyword evidence="1" id="KW-1133">Transmembrane helix</keyword>
<dbReference type="InterPro" id="IPR045594">
    <property type="entry name" value="DUF6460"/>
</dbReference>
<protein>
    <submittedName>
        <fullName evidence="3">DUF6460 domain-containing protein</fullName>
    </submittedName>
</protein>
<evidence type="ECO:0000259" key="2">
    <source>
        <dbReference type="Pfam" id="PF20061"/>
    </source>
</evidence>
<dbReference type="Pfam" id="PF20061">
    <property type="entry name" value="DUF6460"/>
    <property type="match status" value="1"/>
</dbReference>
<reference evidence="3" key="1">
    <citation type="submission" date="2023-02" db="EMBL/GenBank/DDBJ databases">
        <title>Genome sequence of Hyphococcus flavus.</title>
        <authorList>
            <person name="Rong J.-C."/>
            <person name="Zhao Q."/>
            <person name="Yi M."/>
            <person name="Wu J.-Y."/>
        </authorList>
    </citation>
    <scope>NUCLEOTIDE SEQUENCE</scope>
    <source>
        <strain evidence="3">MCCC 1K03223</strain>
    </source>
</reference>